<reference evidence="2 3" key="1">
    <citation type="submission" date="2023-04" db="EMBL/GenBank/DDBJ databases">
        <title>Complete genome sequence of Alisedimentitalea scapharcae.</title>
        <authorList>
            <person name="Rong J.-C."/>
            <person name="Yi M.-L."/>
            <person name="Zhao Q."/>
        </authorList>
    </citation>
    <scope>NUCLEOTIDE SEQUENCE [LARGE SCALE GENOMIC DNA]</scope>
    <source>
        <strain evidence="2 3">KCTC 42119</strain>
    </source>
</reference>
<organism evidence="2 3">
    <name type="scientific">Aliisedimentitalea scapharcae</name>
    <dbReference type="NCBI Taxonomy" id="1524259"/>
    <lineage>
        <taxon>Bacteria</taxon>
        <taxon>Pseudomonadati</taxon>
        <taxon>Pseudomonadota</taxon>
        <taxon>Alphaproteobacteria</taxon>
        <taxon>Rhodobacterales</taxon>
        <taxon>Roseobacteraceae</taxon>
        <taxon>Aliisedimentitalea</taxon>
    </lineage>
</organism>
<dbReference type="EMBL" id="CP123584">
    <property type="protein sequence ID" value="WZK89008.1"/>
    <property type="molecule type" value="Genomic_DNA"/>
</dbReference>
<keyword evidence="3" id="KW-1185">Reference proteome</keyword>
<evidence type="ECO:0000313" key="2">
    <source>
        <dbReference type="EMBL" id="WZK89008.1"/>
    </source>
</evidence>
<accession>A0ABZ2XTJ9</accession>
<evidence type="ECO:0008006" key="4">
    <source>
        <dbReference type="Google" id="ProtNLM"/>
    </source>
</evidence>
<evidence type="ECO:0000313" key="3">
    <source>
        <dbReference type="Proteomes" id="UP001623232"/>
    </source>
</evidence>
<protein>
    <recommendedName>
        <fullName evidence="4">Bacteriophage holin of superfamily 6 (Holin_LLH)</fullName>
    </recommendedName>
</protein>
<gene>
    <name evidence="2" type="ORF">QEZ52_00220</name>
</gene>
<keyword evidence="1" id="KW-0472">Membrane</keyword>
<dbReference type="RefSeq" id="WP_406646832.1">
    <property type="nucleotide sequence ID" value="NZ_CP123584.1"/>
</dbReference>
<sequence length="119" mass="13327">MDFLSHLFDQLEPTILEALSVLLMAVIVYVSNLIRRKTGLDIEARHREALHSAIMTGVLAAIKEGPDEAKEMLVQKAIGYARVSVPQAISHFGPDNFILRRLAERYANEALERIEAKLS</sequence>
<evidence type="ECO:0000256" key="1">
    <source>
        <dbReference type="SAM" id="Phobius"/>
    </source>
</evidence>
<dbReference type="Proteomes" id="UP001623232">
    <property type="component" value="Chromosome"/>
</dbReference>
<name>A0ABZ2XTJ9_9RHOB</name>
<proteinExistence type="predicted"/>
<keyword evidence="1" id="KW-1133">Transmembrane helix</keyword>
<keyword evidence="1" id="KW-0812">Transmembrane</keyword>
<feature type="transmembrane region" description="Helical" evidence="1">
    <location>
        <begin position="15"/>
        <end position="34"/>
    </location>
</feature>